<name>A0A2Z7AGJ9_9LAMI</name>
<reference evidence="1 2" key="1">
    <citation type="journal article" date="2015" name="Proc. Natl. Acad. Sci. U.S.A.">
        <title>The resurrection genome of Boea hygrometrica: A blueprint for survival of dehydration.</title>
        <authorList>
            <person name="Xiao L."/>
            <person name="Yang G."/>
            <person name="Zhang L."/>
            <person name="Yang X."/>
            <person name="Zhao S."/>
            <person name="Ji Z."/>
            <person name="Zhou Q."/>
            <person name="Hu M."/>
            <person name="Wang Y."/>
            <person name="Chen M."/>
            <person name="Xu Y."/>
            <person name="Jin H."/>
            <person name="Xiao X."/>
            <person name="Hu G."/>
            <person name="Bao F."/>
            <person name="Hu Y."/>
            <person name="Wan P."/>
            <person name="Li L."/>
            <person name="Deng X."/>
            <person name="Kuang T."/>
            <person name="Xiang C."/>
            <person name="Zhu J.K."/>
            <person name="Oliver M.J."/>
            <person name="He Y."/>
        </authorList>
    </citation>
    <scope>NUCLEOTIDE SEQUENCE [LARGE SCALE GENOMIC DNA]</scope>
    <source>
        <strain evidence="2">cv. XS01</strain>
    </source>
</reference>
<dbReference type="EMBL" id="KV015034">
    <property type="protein sequence ID" value="KZV20955.1"/>
    <property type="molecule type" value="Genomic_DNA"/>
</dbReference>
<evidence type="ECO:0000313" key="1">
    <source>
        <dbReference type="EMBL" id="KZV20955.1"/>
    </source>
</evidence>
<gene>
    <name evidence="1" type="ORF">F511_39855</name>
</gene>
<sequence length="170" mass="20057">MIRWCKPLKELRFWSWTGLGIDPAVQQLKCQFLRGTGRSQAPKRQQVVPVSAQFQHWNGHQIVIGRGSIVPKILPMLGHQVSHELLVHPEVNRFPSPYQYIIFLHLRPWHQVDLKLGHILYEHDRRYHVQSNCSSKSSPLIKKFNAGVHYNFTNDRDWLHQLWHLRPSLP</sequence>
<protein>
    <submittedName>
        <fullName evidence="1">Uncharacterized protein</fullName>
    </submittedName>
</protein>
<dbReference type="Proteomes" id="UP000250235">
    <property type="component" value="Unassembled WGS sequence"/>
</dbReference>
<evidence type="ECO:0000313" key="2">
    <source>
        <dbReference type="Proteomes" id="UP000250235"/>
    </source>
</evidence>
<organism evidence="1 2">
    <name type="scientific">Dorcoceras hygrometricum</name>
    <dbReference type="NCBI Taxonomy" id="472368"/>
    <lineage>
        <taxon>Eukaryota</taxon>
        <taxon>Viridiplantae</taxon>
        <taxon>Streptophyta</taxon>
        <taxon>Embryophyta</taxon>
        <taxon>Tracheophyta</taxon>
        <taxon>Spermatophyta</taxon>
        <taxon>Magnoliopsida</taxon>
        <taxon>eudicotyledons</taxon>
        <taxon>Gunneridae</taxon>
        <taxon>Pentapetalae</taxon>
        <taxon>asterids</taxon>
        <taxon>lamiids</taxon>
        <taxon>Lamiales</taxon>
        <taxon>Gesneriaceae</taxon>
        <taxon>Didymocarpoideae</taxon>
        <taxon>Trichosporeae</taxon>
        <taxon>Loxocarpinae</taxon>
        <taxon>Dorcoceras</taxon>
    </lineage>
</organism>
<proteinExistence type="predicted"/>
<dbReference type="AlphaFoldDB" id="A0A2Z7AGJ9"/>
<accession>A0A2Z7AGJ9</accession>
<keyword evidence="2" id="KW-1185">Reference proteome</keyword>